<dbReference type="InterPro" id="IPR051334">
    <property type="entry name" value="SRPK"/>
</dbReference>
<dbReference type="GeneID" id="25568486"/>
<dbReference type="PROSITE" id="PS00107">
    <property type="entry name" value="PROTEIN_KINASE_ATP"/>
    <property type="match status" value="1"/>
</dbReference>
<dbReference type="RefSeq" id="XP_013753410.1">
    <property type="nucleotide sequence ID" value="XM_013897956.1"/>
</dbReference>
<accession>A0A0L0DU07</accession>
<keyword evidence="5 12" id="KW-0418">Kinase</keyword>
<dbReference type="GO" id="GO:0005524">
    <property type="term" value="F:ATP binding"/>
    <property type="evidence" value="ECO:0007669"/>
    <property type="project" value="UniProtKB-UniRule"/>
</dbReference>
<dbReference type="PROSITE" id="PS50011">
    <property type="entry name" value="PROTEIN_KINASE_DOM"/>
    <property type="match status" value="1"/>
</dbReference>
<dbReference type="InterPro" id="IPR011009">
    <property type="entry name" value="Kinase-like_dom_sf"/>
</dbReference>
<feature type="compositionally biased region" description="Low complexity" evidence="10">
    <location>
        <begin position="74"/>
        <end position="91"/>
    </location>
</feature>
<keyword evidence="13" id="KW-1185">Reference proteome</keyword>
<organism evidence="12 13">
    <name type="scientific">Thecamonas trahens ATCC 50062</name>
    <dbReference type="NCBI Taxonomy" id="461836"/>
    <lineage>
        <taxon>Eukaryota</taxon>
        <taxon>Apusozoa</taxon>
        <taxon>Apusomonadida</taxon>
        <taxon>Apusomonadidae</taxon>
        <taxon>Thecamonas</taxon>
    </lineage>
</organism>
<sequence>MSGTGKKKTKKSKASRFATQAIPPFRPKKSGAGGDRGSSGAGAGSGSAAGGTAAAGGDGGSTTSGHKAGGHGFAAGAAPAPAAGGTAGAAKNKSKKKTGPSAPVAALLAMDADLELDAIPGGVLSTTEPLSEDSESDEGSADYKKGGYHPVDIGHTFNSRFRVVRKLGWGHFSTVWLALDEDSGRYVALKIVKSSPHYMEAAEDEVKLLARASEHDVGGKQPVVHLIDHFVHYGPHGKHVCMVFEVLHCNLLRLIKQSNYNGLPLDIVRRIAKQVLEGLAFLHDECGIIHTDLKPENVLLTISEEELQEMAATPPNLAHVRGFGRRRDRKLRRKQSKAKKEKNKSNASLNGKGGDGERATRGTEATRASEDAAAEGASASESRSPSKKRRKEVKVDLSTKVKIADLGNACWVDKHFTDDIQTRQYRAPEVILGAGYSTKVDVWSLACMIFELCTGDFLFNPHSGGYYSRDEDHLARLIETLGPMPRAVATRGKYARDFFTRRGELRNIRNLREWRIHAVLREKYGWPLKEAVALSFFLQPMLEFDPKSRASAADMLKHPWLSQSTGDAGPAPAPETADSAGPTQPQSADDGPSDDAAASSTAASSSEAAAATTAATSVSAAKNE</sequence>
<keyword evidence="3" id="KW-0808">Transferase</keyword>
<dbReference type="Gene3D" id="1.10.510.10">
    <property type="entry name" value="Transferase(Phosphotransferase) domain 1"/>
    <property type="match status" value="1"/>
</dbReference>
<protein>
    <recommendedName>
        <fullName evidence="1">non-specific serine/threonine protein kinase</fullName>
        <ecNumber evidence="1">2.7.11.1</ecNumber>
    </recommendedName>
</protein>
<feature type="compositionally biased region" description="Low complexity" evidence="10">
    <location>
        <begin position="374"/>
        <end position="383"/>
    </location>
</feature>
<feature type="binding site" evidence="9">
    <location>
        <position position="190"/>
    </location>
    <ligand>
        <name>ATP</name>
        <dbReference type="ChEBI" id="CHEBI:30616"/>
    </ligand>
</feature>
<evidence type="ECO:0000256" key="3">
    <source>
        <dbReference type="ARBA" id="ARBA00022679"/>
    </source>
</evidence>
<dbReference type="PROSITE" id="PS00108">
    <property type="entry name" value="PROTEIN_KINASE_ST"/>
    <property type="match status" value="1"/>
</dbReference>
<dbReference type="EC" id="2.7.11.1" evidence="1"/>
<evidence type="ECO:0000256" key="1">
    <source>
        <dbReference type="ARBA" id="ARBA00012513"/>
    </source>
</evidence>
<feature type="region of interest" description="Disordered" evidence="10">
    <location>
        <begin position="310"/>
        <end position="394"/>
    </location>
</feature>
<feature type="compositionally biased region" description="Acidic residues" evidence="10">
    <location>
        <begin position="130"/>
        <end position="140"/>
    </location>
</feature>
<evidence type="ECO:0000256" key="6">
    <source>
        <dbReference type="ARBA" id="ARBA00022840"/>
    </source>
</evidence>
<feature type="compositionally biased region" description="Low complexity" evidence="10">
    <location>
        <begin position="587"/>
        <end position="624"/>
    </location>
</feature>
<evidence type="ECO:0000256" key="2">
    <source>
        <dbReference type="ARBA" id="ARBA00022527"/>
    </source>
</evidence>
<name>A0A0L0DU07_THETB</name>
<dbReference type="STRING" id="461836.A0A0L0DU07"/>
<dbReference type="PANTHER" id="PTHR47634">
    <property type="entry name" value="PROTEIN KINASE DOMAIN-CONTAINING PROTEIN-RELATED"/>
    <property type="match status" value="1"/>
</dbReference>
<dbReference type="SMART" id="SM00220">
    <property type="entry name" value="S_TKc"/>
    <property type="match status" value="1"/>
</dbReference>
<feature type="compositionally biased region" description="Basic residues" evidence="10">
    <location>
        <begin position="322"/>
        <end position="342"/>
    </location>
</feature>
<evidence type="ECO:0000256" key="4">
    <source>
        <dbReference type="ARBA" id="ARBA00022741"/>
    </source>
</evidence>
<keyword evidence="2" id="KW-0723">Serine/threonine-protein kinase</keyword>
<dbReference type="InterPro" id="IPR000719">
    <property type="entry name" value="Prot_kinase_dom"/>
</dbReference>
<reference evidence="12 13" key="1">
    <citation type="submission" date="2010-05" db="EMBL/GenBank/DDBJ databases">
        <title>The Genome Sequence of Thecamonas trahens ATCC 50062.</title>
        <authorList>
            <consortium name="The Broad Institute Genome Sequencing Platform"/>
            <person name="Russ C."/>
            <person name="Cuomo C."/>
            <person name="Shea T."/>
            <person name="Young S.K."/>
            <person name="Zeng Q."/>
            <person name="Koehrsen M."/>
            <person name="Haas B."/>
            <person name="Borodovsky M."/>
            <person name="Guigo R."/>
            <person name="Alvarado L."/>
            <person name="Berlin A."/>
            <person name="Bochicchio J."/>
            <person name="Borenstein D."/>
            <person name="Chapman S."/>
            <person name="Chen Z."/>
            <person name="Freedman E."/>
            <person name="Gellesch M."/>
            <person name="Goldberg J."/>
            <person name="Griggs A."/>
            <person name="Gujja S."/>
            <person name="Heilman E."/>
            <person name="Heiman D."/>
            <person name="Hepburn T."/>
            <person name="Howarth C."/>
            <person name="Jen D."/>
            <person name="Larson L."/>
            <person name="Mehta T."/>
            <person name="Park D."/>
            <person name="Pearson M."/>
            <person name="Roberts A."/>
            <person name="Saif S."/>
            <person name="Shenoy N."/>
            <person name="Sisk P."/>
            <person name="Stolte C."/>
            <person name="Sykes S."/>
            <person name="Thomson T."/>
            <person name="Walk T."/>
            <person name="White J."/>
            <person name="Yandava C."/>
            <person name="Burger G."/>
            <person name="Gray M.W."/>
            <person name="Holland P.W.H."/>
            <person name="King N."/>
            <person name="Lang F.B.F."/>
            <person name="Roger A.J."/>
            <person name="Ruiz-Trillo I."/>
            <person name="Lander E."/>
            <person name="Nusbaum C."/>
        </authorList>
    </citation>
    <scope>NUCLEOTIDE SEQUENCE [LARGE SCALE GENOMIC DNA]</scope>
    <source>
        <strain evidence="12 13">ATCC 50062</strain>
    </source>
</reference>
<dbReference type="FunFam" id="3.30.200.20:FF:000770">
    <property type="entry name" value="SRSF protein kinase 2"/>
    <property type="match status" value="1"/>
</dbReference>
<feature type="domain" description="Protein kinase" evidence="11">
    <location>
        <begin position="161"/>
        <end position="561"/>
    </location>
</feature>
<dbReference type="FunFam" id="1.10.510.10:FF:000339">
    <property type="entry name" value="Serine/threonine-protein kinase SRPK-like protein"/>
    <property type="match status" value="1"/>
</dbReference>
<evidence type="ECO:0000256" key="8">
    <source>
        <dbReference type="ARBA" id="ARBA00048679"/>
    </source>
</evidence>
<keyword evidence="6 9" id="KW-0067">ATP-binding</keyword>
<feature type="compositionally biased region" description="Gly residues" evidence="10">
    <location>
        <begin position="31"/>
        <end position="62"/>
    </location>
</feature>
<dbReference type="Proteomes" id="UP000054408">
    <property type="component" value="Unassembled WGS sequence"/>
</dbReference>
<feature type="compositionally biased region" description="Basic residues" evidence="10">
    <location>
        <begin position="1"/>
        <end position="14"/>
    </location>
</feature>
<feature type="region of interest" description="Disordered" evidence="10">
    <location>
        <begin position="1"/>
        <end position="99"/>
    </location>
</feature>
<gene>
    <name evidence="12" type="ORF">AMSG_10208</name>
</gene>
<evidence type="ECO:0000256" key="10">
    <source>
        <dbReference type="SAM" id="MobiDB-lite"/>
    </source>
</evidence>
<comment type="catalytic activity">
    <reaction evidence="8">
        <text>L-seryl-[protein] + ATP = O-phospho-L-seryl-[protein] + ADP + H(+)</text>
        <dbReference type="Rhea" id="RHEA:17989"/>
        <dbReference type="Rhea" id="RHEA-COMP:9863"/>
        <dbReference type="Rhea" id="RHEA-COMP:11604"/>
        <dbReference type="ChEBI" id="CHEBI:15378"/>
        <dbReference type="ChEBI" id="CHEBI:29999"/>
        <dbReference type="ChEBI" id="CHEBI:30616"/>
        <dbReference type="ChEBI" id="CHEBI:83421"/>
        <dbReference type="ChEBI" id="CHEBI:456216"/>
        <dbReference type="EC" id="2.7.11.1"/>
    </reaction>
</comment>
<dbReference type="SUPFAM" id="SSF56112">
    <property type="entry name" value="Protein kinase-like (PK-like)"/>
    <property type="match status" value="1"/>
</dbReference>
<dbReference type="eggNOG" id="KOG1290">
    <property type="taxonomic scope" value="Eukaryota"/>
</dbReference>
<dbReference type="InterPro" id="IPR017441">
    <property type="entry name" value="Protein_kinase_ATP_BS"/>
</dbReference>
<evidence type="ECO:0000256" key="7">
    <source>
        <dbReference type="ARBA" id="ARBA00047899"/>
    </source>
</evidence>
<dbReference type="EMBL" id="GL349493">
    <property type="protein sequence ID" value="KNC54963.1"/>
    <property type="molecule type" value="Genomic_DNA"/>
</dbReference>
<feature type="region of interest" description="Disordered" evidence="10">
    <location>
        <begin position="123"/>
        <end position="145"/>
    </location>
</feature>
<proteinExistence type="predicted"/>
<dbReference type="AlphaFoldDB" id="A0A0L0DU07"/>
<dbReference type="Gene3D" id="3.30.200.20">
    <property type="entry name" value="Phosphorylase Kinase, domain 1"/>
    <property type="match status" value="1"/>
</dbReference>
<dbReference type="PANTHER" id="PTHR47634:SF9">
    <property type="entry name" value="PROTEIN KINASE DOMAIN-CONTAINING PROTEIN-RELATED"/>
    <property type="match status" value="1"/>
</dbReference>
<comment type="catalytic activity">
    <reaction evidence="7">
        <text>L-threonyl-[protein] + ATP = O-phospho-L-threonyl-[protein] + ADP + H(+)</text>
        <dbReference type="Rhea" id="RHEA:46608"/>
        <dbReference type="Rhea" id="RHEA-COMP:11060"/>
        <dbReference type="Rhea" id="RHEA-COMP:11605"/>
        <dbReference type="ChEBI" id="CHEBI:15378"/>
        <dbReference type="ChEBI" id="CHEBI:30013"/>
        <dbReference type="ChEBI" id="CHEBI:30616"/>
        <dbReference type="ChEBI" id="CHEBI:61977"/>
        <dbReference type="ChEBI" id="CHEBI:456216"/>
        <dbReference type="EC" id="2.7.11.1"/>
    </reaction>
</comment>
<feature type="region of interest" description="Disordered" evidence="10">
    <location>
        <begin position="560"/>
        <end position="624"/>
    </location>
</feature>
<dbReference type="GO" id="GO:0004674">
    <property type="term" value="F:protein serine/threonine kinase activity"/>
    <property type="evidence" value="ECO:0007669"/>
    <property type="project" value="UniProtKB-KW"/>
</dbReference>
<evidence type="ECO:0000313" key="13">
    <source>
        <dbReference type="Proteomes" id="UP000054408"/>
    </source>
</evidence>
<evidence type="ECO:0000256" key="9">
    <source>
        <dbReference type="PROSITE-ProRule" id="PRU10141"/>
    </source>
</evidence>
<dbReference type="GO" id="GO:0000245">
    <property type="term" value="P:spliceosomal complex assembly"/>
    <property type="evidence" value="ECO:0007669"/>
    <property type="project" value="TreeGrafter"/>
</dbReference>
<dbReference type="Pfam" id="PF00069">
    <property type="entry name" value="Pkinase"/>
    <property type="match status" value="2"/>
</dbReference>
<dbReference type="CDD" id="cd14136">
    <property type="entry name" value="STKc_SRPK"/>
    <property type="match status" value="1"/>
</dbReference>
<dbReference type="GO" id="GO:0050684">
    <property type="term" value="P:regulation of mRNA processing"/>
    <property type="evidence" value="ECO:0007669"/>
    <property type="project" value="TreeGrafter"/>
</dbReference>
<dbReference type="OMA" id="HEGQRPP"/>
<evidence type="ECO:0000259" key="11">
    <source>
        <dbReference type="PROSITE" id="PS50011"/>
    </source>
</evidence>
<dbReference type="OrthoDB" id="2649at2759"/>
<evidence type="ECO:0000313" key="12">
    <source>
        <dbReference type="EMBL" id="KNC54963.1"/>
    </source>
</evidence>
<dbReference type="InterPro" id="IPR008271">
    <property type="entry name" value="Ser/Thr_kinase_AS"/>
</dbReference>
<keyword evidence="4 9" id="KW-0547">Nucleotide-binding</keyword>
<evidence type="ECO:0000256" key="5">
    <source>
        <dbReference type="ARBA" id="ARBA00022777"/>
    </source>
</evidence>